<evidence type="ECO:0000256" key="4">
    <source>
        <dbReference type="ARBA" id="ARBA00022692"/>
    </source>
</evidence>
<feature type="compositionally biased region" description="Low complexity" evidence="8">
    <location>
        <begin position="353"/>
        <end position="364"/>
    </location>
</feature>
<evidence type="ECO:0000313" key="11">
    <source>
        <dbReference type="Proteomes" id="UP000002630"/>
    </source>
</evidence>
<dbReference type="PANTHER" id="PTHR10778">
    <property type="entry name" value="SOLUTE CARRIER FAMILY 35 MEMBER B"/>
    <property type="match status" value="1"/>
</dbReference>
<feature type="transmembrane region" description="Helical" evidence="9">
    <location>
        <begin position="316"/>
        <end position="334"/>
    </location>
</feature>
<evidence type="ECO:0000256" key="5">
    <source>
        <dbReference type="ARBA" id="ARBA00022824"/>
    </source>
</evidence>
<dbReference type="AlphaFoldDB" id="D7FT27"/>
<evidence type="ECO:0000256" key="7">
    <source>
        <dbReference type="ARBA" id="ARBA00023136"/>
    </source>
</evidence>
<gene>
    <name evidence="10" type="ORF">Esi_0244_0017</name>
</gene>
<evidence type="ECO:0000256" key="8">
    <source>
        <dbReference type="SAM" id="MobiDB-lite"/>
    </source>
</evidence>
<comment type="subcellular location">
    <subcellularLocation>
        <location evidence="1">Endoplasmic reticulum membrane</location>
        <topology evidence="1">Multi-pass membrane protein</topology>
    </subcellularLocation>
</comment>
<feature type="transmembrane region" description="Helical" evidence="9">
    <location>
        <begin position="46"/>
        <end position="72"/>
    </location>
</feature>
<dbReference type="Proteomes" id="UP000002630">
    <property type="component" value="Linkage Group LG28"/>
</dbReference>
<evidence type="ECO:0000256" key="9">
    <source>
        <dbReference type="SAM" id="Phobius"/>
    </source>
</evidence>
<evidence type="ECO:0000256" key="3">
    <source>
        <dbReference type="ARBA" id="ARBA00022448"/>
    </source>
</evidence>
<dbReference type="SUPFAM" id="SSF103481">
    <property type="entry name" value="Multidrug resistance efflux transporter EmrE"/>
    <property type="match status" value="2"/>
</dbReference>
<dbReference type="GO" id="GO:0005460">
    <property type="term" value="F:UDP-glucose transmembrane transporter activity"/>
    <property type="evidence" value="ECO:0007669"/>
    <property type="project" value="TreeGrafter"/>
</dbReference>
<dbReference type="InterPro" id="IPR037185">
    <property type="entry name" value="EmrE-like"/>
</dbReference>
<dbReference type="Pfam" id="PF08449">
    <property type="entry name" value="UAA"/>
    <property type="match status" value="1"/>
</dbReference>
<dbReference type="EMBL" id="FN648425">
    <property type="protein sequence ID" value="CBJ31318.1"/>
    <property type="molecule type" value="Genomic_DNA"/>
</dbReference>
<protein>
    <submittedName>
        <fullName evidence="10">UDP-Glc/Gal endoplasmic reticulum nucleotide sugar transporter</fullName>
    </submittedName>
</protein>
<feature type="transmembrane region" description="Helical" evidence="9">
    <location>
        <begin position="211"/>
        <end position="235"/>
    </location>
</feature>
<keyword evidence="7 9" id="KW-0472">Membrane</keyword>
<sequence length="383" mass="41544">MVVSSEVKLVSAAAGLYSSFLYWGYLQEKITGVDYVSPHDANVTGRWHFSFVLNACMAMAGILAASLLLLITGETKGNPHVKNFWRPALTCTLASPFGYWSLSYISYPLLLLAKSCKLVPVMLVGVVLLGRRHTRAEYLAVGLITAGVALFSLKPGAFKEDALGEEGGGDEAGGKNNAIGLALVTVNLLLDGVTNAEQDRINARFNAPGSYMMLAINFWILTFHAVYLGAGWAVFGPESELAKALYFMATFPENHLPVRQVIKNVAAFCLCAGTGQLFVFFIIKEFGSLVNVTVTVSRKFFSVLVSVYIYGHRLALRQWVGVFCVYGGLALSIWTRYRTGEKKKHSFSSELELEPLTSPSSPTSRHPLGGRGWIVPGAGAPGE</sequence>
<dbReference type="GO" id="GO:0000139">
    <property type="term" value="C:Golgi membrane"/>
    <property type="evidence" value="ECO:0007669"/>
    <property type="project" value="TreeGrafter"/>
</dbReference>
<keyword evidence="11" id="KW-1185">Reference proteome</keyword>
<keyword evidence="10" id="KW-0762">Sugar transport</keyword>
<proteinExistence type="inferred from homology"/>
<keyword evidence="4 9" id="KW-0812">Transmembrane</keyword>
<keyword evidence="5" id="KW-0256">Endoplasmic reticulum</keyword>
<keyword evidence="6 9" id="KW-1133">Transmembrane helix</keyword>
<feature type="region of interest" description="Disordered" evidence="8">
    <location>
        <begin position="353"/>
        <end position="383"/>
    </location>
</feature>
<comment type="similarity">
    <text evidence="2">Belongs to the nucleotide-sugar transporter family. SLC35B subfamily.</text>
</comment>
<dbReference type="eggNOG" id="KOG1581">
    <property type="taxonomic scope" value="Eukaryota"/>
</dbReference>
<dbReference type="GO" id="GO:0005789">
    <property type="term" value="C:endoplasmic reticulum membrane"/>
    <property type="evidence" value="ECO:0007669"/>
    <property type="project" value="UniProtKB-SubCell"/>
</dbReference>
<accession>D7FT27</accession>
<keyword evidence="3" id="KW-0813">Transport</keyword>
<feature type="transmembrane region" description="Helical" evidence="9">
    <location>
        <begin position="84"/>
        <end position="102"/>
    </location>
</feature>
<name>D7FT27_ECTSI</name>
<evidence type="ECO:0000256" key="6">
    <source>
        <dbReference type="ARBA" id="ARBA00022989"/>
    </source>
</evidence>
<feature type="transmembrane region" description="Helical" evidence="9">
    <location>
        <begin position="289"/>
        <end position="310"/>
    </location>
</feature>
<dbReference type="GO" id="GO:0005459">
    <property type="term" value="F:UDP-galactose transmembrane transporter activity"/>
    <property type="evidence" value="ECO:0007669"/>
    <property type="project" value="TreeGrafter"/>
</dbReference>
<dbReference type="STRING" id="2880.D7FT27"/>
<dbReference type="InParanoid" id="D7FT27"/>
<feature type="transmembrane region" description="Helical" evidence="9">
    <location>
        <begin position="108"/>
        <end position="129"/>
    </location>
</feature>
<feature type="transmembrane region" description="Helical" evidence="9">
    <location>
        <begin position="7"/>
        <end position="26"/>
    </location>
</feature>
<evidence type="ECO:0000256" key="2">
    <source>
        <dbReference type="ARBA" id="ARBA00010694"/>
    </source>
</evidence>
<feature type="transmembrane region" description="Helical" evidence="9">
    <location>
        <begin position="261"/>
        <end position="282"/>
    </location>
</feature>
<evidence type="ECO:0000256" key="1">
    <source>
        <dbReference type="ARBA" id="ARBA00004477"/>
    </source>
</evidence>
<evidence type="ECO:0000313" key="10">
    <source>
        <dbReference type="EMBL" id="CBJ31318.1"/>
    </source>
</evidence>
<reference evidence="10 11" key="1">
    <citation type="journal article" date="2010" name="Nature">
        <title>The Ectocarpus genome and the independent evolution of multicellularity in brown algae.</title>
        <authorList>
            <person name="Cock J.M."/>
            <person name="Sterck L."/>
            <person name="Rouze P."/>
            <person name="Scornet D."/>
            <person name="Allen A.E."/>
            <person name="Amoutzias G."/>
            <person name="Anthouard V."/>
            <person name="Artiguenave F."/>
            <person name="Aury J.M."/>
            <person name="Badger J.H."/>
            <person name="Beszteri B."/>
            <person name="Billiau K."/>
            <person name="Bonnet E."/>
            <person name="Bothwell J.H."/>
            <person name="Bowler C."/>
            <person name="Boyen C."/>
            <person name="Brownlee C."/>
            <person name="Carrano C.J."/>
            <person name="Charrier B."/>
            <person name="Cho G.Y."/>
            <person name="Coelho S.M."/>
            <person name="Collen J."/>
            <person name="Corre E."/>
            <person name="Da Silva C."/>
            <person name="Delage L."/>
            <person name="Delaroque N."/>
            <person name="Dittami S.M."/>
            <person name="Doulbeau S."/>
            <person name="Elias M."/>
            <person name="Farnham G."/>
            <person name="Gachon C.M."/>
            <person name="Gschloessl B."/>
            <person name="Heesch S."/>
            <person name="Jabbari K."/>
            <person name="Jubin C."/>
            <person name="Kawai H."/>
            <person name="Kimura K."/>
            <person name="Kloareg B."/>
            <person name="Kupper F.C."/>
            <person name="Lang D."/>
            <person name="Le Bail A."/>
            <person name="Leblanc C."/>
            <person name="Lerouge P."/>
            <person name="Lohr M."/>
            <person name="Lopez P.J."/>
            <person name="Martens C."/>
            <person name="Maumus F."/>
            <person name="Michel G."/>
            <person name="Miranda-Saavedra D."/>
            <person name="Morales J."/>
            <person name="Moreau H."/>
            <person name="Motomura T."/>
            <person name="Nagasato C."/>
            <person name="Napoli C.A."/>
            <person name="Nelson D.R."/>
            <person name="Nyvall-Collen P."/>
            <person name="Peters A.F."/>
            <person name="Pommier C."/>
            <person name="Potin P."/>
            <person name="Poulain J."/>
            <person name="Quesneville H."/>
            <person name="Read B."/>
            <person name="Rensing S.A."/>
            <person name="Ritter A."/>
            <person name="Rousvoal S."/>
            <person name="Samanta M."/>
            <person name="Samson G."/>
            <person name="Schroeder D.C."/>
            <person name="Segurens B."/>
            <person name="Strittmatter M."/>
            <person name="Tonon T."/>
            <person name="Tregear J.W."/>
            <person name="Valentin K."/>
            <person name="von Dassow P."/>
            <person name="Yamagishi T."/>
            <person name="Van de Peer Y."/>
            <person name="Wincker P."/>
        </authorList>
    </citation>
    <scope>NUCLEOTIDE SEQUENCE [LARGE SCALE GENOMIC DNA]</scope>
    <source>
        <strain evidence="11">Ec32 / CCAP1310/4</strain>
    </source>
</reference>
<organism evidence="10 11">
    <name type="scientific">Ectocarpus siliculosus</name>
    <name type="common">Brown alga</name>
    <name type="synonym">Conferva siliculosa</name>
    <dbReference type="NCBI Taxonomy" id="2880"/>
    <lineage>
        <taxon>Eukaryota</taxon>
        <taxon>Sar</taxon>
        <taxon>Stramenopiles</taxon>
        <taxon>Ochrophyta</taxon>
        <taxon>PX clade</taxon>
        <taxon>Phaeophyceae</taxon>
        <taxon>Ectocarpales</taxon>
        <taxon>Ectocarpaceae</taxon>
        <taxon>Ectocarpus</taxon>
    </lineage>
</organism>
<dbReference type="EMBL" id="FN649753">
    <property type="protein sequence ID" value="CBJ31318.1"/>
    <property type="molecule type" value="Genomic_DNA"/>
</dbReference>
<dbReference type="OrthoDB" id="1601at2759"/>
<dbReference type="PANTHER" id="PTHR10778:SF10">
    <property type="entry name" value="SOLUTE CARRIER FAMILY 35 MEMBER B1"/>
    <property type="match status" value="1"/>
</dbReference>
<dbReference type="InterPro" id="IPR013657">
    <property type="entry name" value="SCL35B1-4/HUT1"/>
</dbReference>